<organism evidence="2 3">
    <name type="scientific">Pristionchus entomophagus</name>
    <dbReference type="NCBI Taxonomy" id="358040"/>
    <lineage>
        <taxon>Eukaryota</taxon>
        <taxon>Metazoa</taxon>
        <taxon>Ecdysozoa</taxon>
        <taxon>Nematoda</taxon>
        <taxon>Chromadorea</taxon>
        <taxon>Rhabditida</taxon>
        <taxon>Rhabditina</taxon>
        <taxon>Diplogasteromorpha</taxon>
        <taxon>Diplogasteroidea</taxon>
        <taxon>Neodiplogasteridae</taxon>
        <taxon>Pristionchus</taxon>
    </lineage>
</organism>
<name>A0AAV5TIP2_9BILA</name>
<evidence type="ECO:0000313" key="3">
    <source>
        <dbReference type="Proteomes" id="UP001432027"/>
    </source>
</evidence>
<gene>
    <name evidence="1" type="ORF">PENTCL1PPCAC_16262</name>
    <name evidence="2" type="ORF">PENTCL1PPCAC_16264</name>
</gene>
<evidence type="ECO:0000313" key="1">
    <source>
        <dbReference type="EMBL" id="GMS94087.1"/>
    </source>
</evidence>
<comment type="caution">
    <text evidence="2">The sequence shown here is derived from an EMBL/GenBank/DDBJ whole genome shotgun (WGS) entry which is preliminary data.</text>
</comment>
<proteinExistence type="predicted"/>
<evidence type="ECO:0000313" key="2">
    <source>
        <dbReference type="EMBL" id="GMS94089.1"/>
    </source>
</evidence>
<protein>
    <submittedName>
        <fullName evidence="2">Uncharacterized protein</fullName>
    </submittedName>
</protein>
<dbReference type="EMBL" id="BTSX01000004">
    <property type="protein sequence ID" value="GMS94089.1"/>
    <property type="molecule type" value="Genomic_DNA"/>
</dbReference>
<sequence length="91" mass="9434">SVSSGHITVHTDVAVRIVHWHSLRVRSIVGDSVVLEQIGAVSLGLEGLAVVTDVELIALAVVGTMGVEALSVSLSGRARVRIEALIDVIAS</sequence>
<feature type="non-terminal residue" evidence="2">
    <location>
        <position position="91"/>
    </location>
</feature>
<feature type="non-terminal residue" evidence="2">
    <location>
        <position position="1"/>
    </location>
</feature>
<keyword evidence="3" id="KW-1185">Reference proteome</keyword>
<dbReference type="AlphaFoldDB" id="A0AAV5TIP2"/>
<reference evidence="2" key="1">
    <citation type="submission" date="2023-10" db="EMBL/GenBank/DDBJ databases">
        <title>Genome assembly of Pristionchus species.</title>
        <authorList>
            <person name="Yoshida K."/>
            <person name="Sommer R.J."/>
        </authorList>
    </citation>
    <scope>NUCLEOTIDE SEQUENCE</scope>
    <source>
        <strain evidence="2">RS0144</strain>
    </source>
</reference>
<dbReference type="EMBL" id="BTSX01000004">
    <property type="protein sequence ID" value="GMS94087.1"/>
    <property type="molecule type" value="Genomic_DNA"/>
</dbReference>
<accession>A0AAV5TIP2</accession>
<dbReference type="Proteomes" id="UP001432027">
    <property type="component" value="Unassembled WGS sequence"/>
</dbReference>